<dbReference type="Gene3D" id="1.10.8.60">
    <property type="match status" value="1"/>
</dbReference>
<gene>
    <name evidence="10" type="ORF">L2A60_15320</name>
</gene>
<keyword evidence="5" id="KW-0238">DNA-binding</keyword>
<keyword evidence="3" id="KW-0902">Two-component regulatory system</keyword>
<evidence type="ECO:0000313" key="10">
    <source>
        <dbReference type="EMBL" id="MCF3948047.1"/>
    </source>
</evidence>
<evidence type="ECO:0000256" key="6">
    <source>
        <dbReference type="ARBA" id="ARBA00023159"/>
    </source>
</evidence>
<dbReference type="CDD" id="cd00009">
    <property type="entry name" value="AAA"/>
    <property type="match status" value="1"/>
</dbReference>
<keyword evidence="7" id="KW-0804">Transcription</keyword>
<dbReference type="RefSeq" id="WP_235705338.1">
    <property type="nucleotide sequence ID" value="NZ_JAKGBZ010000037.1"/>
</dbReference>
<evidence type="ECO:0000256" key="4">
    <source>
        <dbReference type="ARBA" id="ARBA00023015"/>
    </source>
</evidence>
<dbReference type="Proteomes" id="UP001521209">
    <property type="component" value="Unassembled WGS sequence"/>
</dbReference>
<evidence type="ECO:0000256" key="7">
    <source>
        <dbReference type="ARBA" id="ARBA00023163"/>
    </source>
</evidence>
<keyword evidence="11" id="KW-1185">Reference proteome</keyword>
<sequence>MLPQRETVARLSQARALMERDRAIPPGLVPAAIAESWRRCIAVGLDPRHPPKIARLSATALNRSRAAHETVYHLARAEMQALHRQLGAHSFVLAFAAPDGVLLDTLMVPSCRADIEAFGIIPGTLWHEDKQGTNALGTAMTNSQRIAVRGAEHFFADHNRLSCIAAPIFGPDHTLAGVLDASCTAAAYAPHARAMVALAAAQIEAHLFRITHAGQRVLTLHGRTEFLDTAYAALLAIDEGDRVIAANDQARFMLAGLPEPTGAPLSALFEPGSATASRGLIIMLTDRTGRVFRAKSDGTRLGGTRARGVASTRPAPHQRAPGEPVADDPTTRAALDMAGRAALRGMPVLIRGETGTGKEVAARYAHHASGRSGKFVAMNCGAIPPDLLAAELFGHAEGAFTGARRGGAQGLAAEADGGTLFLDEIADLPPGVQVALLRFLDDFSVRPLGGGAPRVVDALLLAATNANLAGAVAEGRFRADLYYRLAIVEILLPPLRERTDFAALARTLLAALDPALHLSDAAITCLARHSWPGNIRELRNMLSRLALTGPDHIDEDAVAALLVQTSSEPVMEHSALRDLQTRQITDAVRVAGGNVSAAARRLGVSRNTIYRALDRNPGSAMRR</sequence>
<dbReference type="InterPro" id="IPR025944">
    <property type="entry name" value="Sigma_54_int_dom_CS"/>
</dbReference>
<evidence type="ECO:0000256" key="8">
    <source>
        <dbReference type="SAM" id="MobiDB-lite"/>
    </source>
</evidence>
<dbReference type="Gene3D" id="3.30.450.40">
    <property type="match status" value="1"/>
</dbReference>
<evidence type="ECO:0000256" key="1">
    <source>
        <dbReference type="ARBA" id="ARBA00022741"/>
    </source>
</evidence>
<dbReference type="Pfam" id="PF01590">
    <property type="entry name" value="GAF"/>
    <property type="match status" value="1"/>
</dbReference>
<dbReference type="PROSITE" id="PS50045">
    <property type="entry name" value="SIGMA54_INTERACT_4"/>
    <property type="match status" value="1"/>
</dbReference>
<dbReference type="InterPro" id="IPR058031">
    <property type="entry name" value="AAA_lid_NorR"/>
</dbReference>
<feature type="domain" description="Sigma-54 factor interaction" evidence="9">
    <location>
        <begin position="324"/>
        <end position="547"/>
    </location>
</feature>
<dbReference type="Pfam" id="PF25601">
    <property type="entry name" value="AAA_lid_14"/>
    <property type="match status" value="1"/>
</dbReference>
<keyword evidence="4" id="KW-0805">Transcription regulation</keyword>
<comment type="caution">
    <text evidence="10">The sequence shown here is derived from an EMBL/GenBank/DDBJ whole genome shotgun (WGS) entry which is preliminary data.</text>
</comment>
<evidence type="ECO:0000313" key="11">
    <source>
        <dbReference type="Proteomes" id="UP001521209"/>
    </source>
</evidence>
<dbReference type="InterPro" id="IPR029016">
    <property type="entry name" value="GAF-like_dom_sf"/>
</dbReference>
<keyword evidence="2" id="KW-0067">ATP-binding</keyword>
<dbReference type="InterPro" id="IPR002197">
    <property type="entry name" value="HTH_Fis"/>
</dbReference>
<dbReference type="Pfam" id="PF00158">
    <property type="entry name" value="Sigma54_activat"/>
    <property type="match status" value="1"/>
</dbReference>
<proteinExistence type="predicted"/>
<dbReference type="PROSITE" id="PS00688">
    <property type="entry name" value="SIGMA54_INTERACT_3"/>
    <property type="match status" value="1"/>
</dbReference>
<dbReference type="Gene3D" id="1.10.10.60">
    <property type="entry name" value="Homeodomain-like"/>
    <property type="match status" value="1"/>
</dbReference>
<dbReference type="InterPro" id="IPR002078">
    <property type="entry name" value="Sigma_54_int"/>
</dbReference>
<dbReference type="InterPro" id="IPR025943">
    <property type="entry name" value="Sigma_54_int_dom_ATP-bd_2"/>
</dbReference>
<evidence type="ECO:0000256" key="3">
    <source>
        <dbReference type="ARBA" id="ARBA00023012"/>
    </source>
</evidence>
<keyword evidence="6" id="KW-0010">Activator</keyword>
<dbReference type="PROSITE" id="PS00676">
    <property type="entry name" value="SIGMA54_INTERACT_2"/>
    <property type="match status" value="1"/>
</dbReference>
<dbReference type="InterPro" id="IPR027417">
    <property type="entry name" value="P-loop_NTPase"/>
</dbReference>
<dbReference type="SMART" id="SM00382">
    <property type="entry name" value="AAA"/>
    <property type="match status" value="1"/>
</dbReference>
<protein>
    <submittedName>
        <fullName evidence="10">Sigma-54-dependent Fis family transcriptional regulator</fullName>
    </submittedName>
</protein>
<dbReference type="Gene3D" id="3.40.50.300">
    <property type="entry name" value="P-loop containing nucleotide triphosphate hydrolases"/>
    <property type="match status" value="1"/>
</dbReference>
<dbReference type="PANTHER" id="PTHR32071">
    <property type="entry name" value="TRANSCRIPTIONAL REGULATORY PROTEIN"/>
    <property type="match status" value="1"/>
</dbReference>
<dbReference type="SUPFAM" id="SSF46689">
    <property type="entry name" value="Homeodomain-like"/>
    <property type="match status" value="1"/>
</dbReference>
<name>A0ABS9DZ59_9PROT</name>
<reference evidence="10 11" key="1">
    <citation type="submission" date="2022-01" db="EMBL/GenBank/DDBJ databases">
        <authorList>
            <person name="Won M."/>
            <person name="Kim S.-J."/>
            <person name="Kwon S.-W."/>
        </authorList>
    </citation>
    <scope>NUCLEOTIDE SEQUENCE [LARGE SCALE GENOMIC DNA]</scope>
    <source>
        <strain evidence="10 11">KCTC 23505</strain>
    </source>
</reference>
<keyword evidence="1" id="KW-0547">Nucleotide-binding</keyword>
<organism evidence="10 11">
    <name type="scientific">Acidiphilium iwatense</name>
    <dbReference type="NCBI Taxonomy" id="768198"/>
    <lineage>
        <taxon>Bacteria</taxon>
        <taxon>Pseudomonadati</taxon>
        <taxon>Pseudomonadota</taxon>
        <taxon>Alphaproteobacteria</taxon>
        <taxon>Acetobacterales</taxon>
        <taxon>Acidocellaceae</taxon>
        <taxon>Acidiphilium</taxon>
    </lineage>
</organism>
<feature type="region of interest" description="Disordered" evidence="8">
    <location>
        <begin position="298"/>
        <end position="329"/>
    </location>
</feature>
<dbReference type="InterPro" id="IPR003593">
    <property type="entry name" value="AAA+_ATPase"/>
</dbReference>
<dbReference type="Pfam" id="PF02954">
    <property type="entry name" value="HTH_8"/>
    <property type="match status" value="1"/>
</dbReference>
<dbReference type="EMBL" id="JAKGBZ010000037">
    <property type="protein sequence ID" value="MCF3948047.1"/>
    <property type="molecule type" value="Genomic_DNA"/>
</dbReference>
<dbReference type="InterPro" id="IPR009057">
    <property type="entry name" value="Homeodomain-like_sf"/>
</dbReference>
<dbReference type="InterPro" id="IPR003018">
    <property type="entry name" value="GAF"/>
</dbReference>
<dbReference type="SUPFAM" id="SSF52540">
    <property type="entry name" value="P-loop containing nucleoside triphosphate hydrolases"/>
    <property type="match status" value="1"/>
</dbReference>
<evidence type="ECO:0000259" key="9">
    <source>
        <dbReference type="PROSITE" id="PS50045"/>
    </source>
</evidence>
<evidence type="ECO:0000256" key="5">
    <source>
        <dbReference type="ARBA" id="ARBA00023125"/>
    </source>
</evidence>
<evidence type="ECO:0000256" key="2">
    <source>
        <dbReference type="ARBA" id="ARBA00022840"/>
    </source>
</evidence>
<accession>A0ABS9DZ59</accession>